<feature type="region of interest" description="Disordered" evidence="1">
    <location>
        <begin position="47"/>
        <end position="130"/>
    </location>
</feature>
<evidence type="ECO:0000256" key="1">
    <source>
        <dbReference type="SAM" id="MobiDB-lite"/>
    </source>
</evidence>
<keyword evidence="3" id="KW-1185">Reference proteome</keyword>
<reference evidence="2" key="2">
    <citation type="journal article" date="2021" name="Genome Biol. Evol.">
        <title>Developing a high-quality reference genome for a parasitic bivalve with doubly uniparental inheritance (Bivalvia: Unionida).</title>
        <authorList>
            <person name="Smith C.H."/>
        </authorList>
    </citation>
    <scope>NUCLEOTIDE SEQUENCE</scope>
    <source>
        <strain evidence="2">CHS0354</strain>
        <tissue evidence="2">Mantle</tissue>
    </source>
</reference>
<dbReference type="Proteomes" id="UP001195483">
    <property type="component" value="Unassembled WGS sequence"/>
</dbReference>
<dbReference type="EMBL" id="JAEAOA010001383">
    <property type="protein sequence ID" value="KAK3579196.1"/>
    <property type="molecule type" value="Genomic_DNA"/>
</dbReference>
<reference evidence="2" key="1">
    <citation type="journal article" date="2021" name="Genome Biol. Evol.">
        <title>A High-Quality Reference Genome for a Parasitic Bivalve with Doubly Uniparental Inheritance (Bivalvia: Unionida).</title>
        <authorList>
            <person name="Smith C.H."/>
        </authorList>
    </citation>
    <scope>NUCLEOTIDE SEQUENCE</scope>
    <source>
        <strain evidence="2">CHS0354</strain>
    </source>
</reference>
<evidence type="ECO:0000313" key="2">
    <source>
        <dbReference type="EMBL" id="KAK3579196.1"/>
    </source>
</evidence>
<feature type="compositionally biased region" description="Basic and acidic residues" evidence="1">
    <location>
        <begin position="1"/>
        <end position="12"/>
    </location>
</feature>
<comment type="caution">
    <text evidence="2">The sequence shown here is derived from an EMBL/GenBank/DDBJ whole genome shotgun (WGS) entry which is preliminary data.</text>
</comment>
<sequence>MWRRPHFSDGRSVRPTRRRHTSFFGRDSNSTFEGWLRVNRRTIHYGGRESAPAQSMDLSEEELPVQTYGTPDDAVQPHGTPDDAVQTYGTPDDVVQPHGTPDGAVQTYGTPDDVVQPNGTPDDAVPSWHT</sequence>
<accession>A0AAE0VIT8</accession>
<dbReference type="AlphaFoldDB" id="A0AAE0VIT8"/>
<organism evidence="2 3">
    <name type="scientific">Potamilus streckersoni</name>
    <dbReference type="NCBI Taxonomy" id="2493646"/>
    <lineage>
        <taxon>Eukaryota</taxon>
        <taxon>Metazoa</taxon>
        <taxon>Spiralia</taxon>
        <taxon>Lophotrochozoa</taxon>
        <taxon>Mollusca</taxon>
        <taxon>Bivalvia</taxon>
        <taxon>Autobranchia</taxon>
        <taxon>Heteroconchia</taxon>
        <taxon>Palaeoheterodonta</taxon>
        <taxon>Unionida</taxon>
        <taxon>Unionoidea</taxon>
        <taxon>Unionidae</taxon>
        <taxon>Ambleminae</taxon>
        <taxon>Lampsilini</taxon>
        <taxon>Potamilus</taxon>
    </lineage>
</organism>
<gene>
    <name evidence="2" type="ORF">CHS0354_022736</name>
</gene>
<reference evidence="2" key="3">
    <citation type="submission" date="2023-05" db="EMBL/GenBank/DDBJ databases">
        <authorList>
            <person name="Smith C.H."/>
        </authorList>
    </citation>
    <scope>NUCLEOTIDE SEQUENCE</scope>
    <source>
        <strain evidence="2">CHS0354</strain>
        <tissue evidence="2">Mantle</tissue>
    </source>
</reference>
<proteinExistence type="predicted"/>
<protein>
    <submittedName>
        <fullName evidence="2">Uncharacterized protein</fullName>
    </submittedName>
</protein>
<evidence type="ECO:0000313" key="3">
    <source>
        <dbReference type="Proteomes" id="UP001195483"/>
    </source>
</evidence>
<name>A0AAE0VIT8_9BIVA</name>
<feature type="region of interest" description="Disordered" evidence="1">
    <location>
        <begin position="1"/>
        <end position="29"/>
    </location>
</feature>